<comment type="caution">
    <text evidence="2">The sequence shown here is derived from an EMBL/GenBank/DDBJ whole genome shotgun (WGS) entry which is preliminary data.</text>
</comment>
<reference evidence="2 3" key="1">
    <citation type="journal article" date="2019" name="Extremophiles">
        <title>Biogeography of thermophiles and predominance of Thermus scotoductus in domestic water heaters.</title>
        <authorList>
            <person name="Wilpiszeski R.L."/>
            <person name="Zhang Z."/>
            <person name="House C.H."/>
        </authorList>
    </citation>
    <scope>NUCLEOTIDE SEQUENCE [LARGE SCALE GENOMIC DNA]</scope>
    <source>
        <strain evidence="2 3">20_S20</strain>
    </source>
</reference>
<evidence type="ECO:0000256" key="1">
    <source>
        <dbReference type="SAM" id="MobiDB-lite"/>
    </source>
</evidence>
<protein>
    <submittedName>
        <fullName evidence="2">Uncharacterized protein</fullName>
    </submittedName>
</protein>
<sequence length="170" mass="18086">MGYREYSTLNPCLSQCFGEGGGLLPLGLDRGEAEAGAEGVPRKDLLQQVIARVNMSEHTAKRALQALQRRGVVGEEELPGRGRPKVLRLSGQSSPSYIGPLVQKGENVVRDDAGFWAKPLAQNGALGPEPSTPTTAGEGGSSGNPTSYPFPAHEGEHPQGEVELEVIEEW</sequence>
<dbReference type="AlphaFoldDB" id="A0A430S5L8"/>
<dbReference type="EMBL" id="PEMD01000312">
    <property type="protein sequence ID" value="RTH29836.1"/>
    <property type="molecule type" value="Genomic_DNA"/>
</dbReference>
<evidence type="ECO:0000313" key="2">
    <source>
        <dbReference type="EMBL" id="RTH29836.1"/>
    </source>
</evidence>
<dbReference type="Proteomes" id="UP000286928">
    <property type="component" value="Unassembled WGS sequence"/>
</dbReference>
<gene>
    <name evidence="2" type="ORF">CSW33_11485</name>
</gene>
<feature type="region of interest" description="Disordered" evidence="1">
    <location>
        <begin position="120"/>
        <end position="170"/>
    </location>
</feature>
<evidence type="ECO:0000313" key="3">
    <source>
        <dbReference type="Proteomes" id="UP000286928"/>
    </source>
</evidence>
<organism evidence="2 3">
    <name type="scientific">Thermus scotoductus</name>
    <dbReference type="NCBI Taxonomy" id="37636"/>
    <lineage>
        <taxon>Bacteria</taxon>
        <taxon>Thermotogati</taxon>
        <taxon>Deinococcota</taxon>
        <taxon>Deinococci</taxon>
        <taxon>Thermales</taxon>
        <taxon>Thermaceae</taxon>
        <taxon>Thermus</taxon>
    </lineage>
</organism>
<name>A0A430S5L8_THESC</name>
<accession>A0A430S5L8</accession>
<proteinExistence type="predicted"/>